<dbReference type="InterPro" id="IPR036034">
    <property type="entry name" value="PDZ_sf"/>
</dbReference>
<sequence length="126" mass="14677">MLKNEKIVANPKYARAIRAPRTVPTEYENSPRNQPRICTIQLNKTDTTFGFDIVYASNTPLRRFDRIIEIDDELMENESTAFVEEKLLKARTRGFIKLYLVDTKTYKFYKTNNLPLSPKESAKKLA</sequence>
<reference evidence="1" key="1">
    <citation type="submission" date="2021-02" db="EMBL/GenBank/DDBJ databases">
        <authorList>
            <person name="Nowell W R."/>
        </authorList>
    </citation>
    <scope>NUCLEOTIDE SEQUENCE</scope>
</reference>
<dbReference type="Proteomes" id="UP000663828">
    <property type="component" value="Unassembled WGS sequence"/>
</dbReference>
<dbReference type="EMBL" id="CAJNOR010001946">
    <property type="protein sequence ID" value="CAF1224142.1"/>
    <property type="molecule type" value="Genomic_DNA"/>
</dbReference>
<dbReference type="OrthoDB" id="10009200at2759"/>
<evidence type="ECO:0000313" key="3">
    <source>
        <dbReference type="Proteomes" id="UP000663828"/>
    </source>
</evidence>
<keyword evidence="3" id="KW-1185">Reference proteome</keyword>
<comment type="caution">
    <text evidence="1">The sequence shown here is derived from an EMBL/GenBank/DDBJ whole genome shotgun (WGS) entry which is preliminary data.</text>
</comment>
<organism evidence="1 3">
    <name type="scientific">Adineta ricciae</name>
    <name type="common">Rotifer</name>
    <dbReference type="NCBI Taxonomy" id="249248"/>
    <lineage>
        <taxon>Eukaryota</taxon>
        <taxon>Metazoa</taxon>
        <taxon>Spiralia</taxon>
        <taxon>Gnathifera</taxon>
        <taxon>Rotifera</taxon>
        <taxon>Eurotatoria</taxon>
        <taxon>Bdelloidea</taxon>
        <taxon>Adinetida</taxon>
        <taxon>Adinetidae</taxon>
        <taxon>Adineta</taxon>
    </lineage>
</organism>
<dbReference type="AlphaFoldDB" id="A0A814Y3I0"/>
<dbReference type="EMBL" id="CAJNOJ010000447">
    <property type="protein sequence ID" value="CAF1451625.1"/>
    <property type="molecule type" value="Genomic_DNA"/>
</dbReference>
<name>A0A814Y3I0_ADIRI</name>
<gene>
    <name evidence="2" type="ORF">EDS130_LOCUS39556</name>
    <name evidence="1" type="ORF">XAT740_LOCUS24871</name>
</gene>
<evidence type="ECO:0000313" key="1">
    <source>
        <dbReference type="EMBL" id="CAF1224142.1"/>
    </source>
</evidence>
<accession>A0A814Y3I0</accession>
<protein>
    <submittedName>
        <fullName evidence="1">Uncharacterized protein</fullName>
    </submittedName>
</protein>
<dbReference type="SUPFAM" id="SSF50156">
    <property type="entry name" value="PDZ domain-like"/>
    <property type="match status" value="1"/>
</dbReference>
<dbReference type="Proteomes" id="UP000663852">
    <property type="component" value="Unassembled WGS sequence"/>
</dbReference>
<evidence type="ECO:0000313" key="2">
    <source>
        <dbReference type="EMBL" id="CAF1451625.1"/>
    </source>
</evidence>
<proteinExistence type="predicted"/>